<feature type="compositionally biased region" description="Low complexity" evidence="6">
    <location>
        <begin position="895"/>
        <end position="905"/>
    </location>
</feature>
<keyword evidence="5" id="KW-1015">Disulfide bond</keyword>
<evidence type="ECO:0000313" key="9">
    <source>
        <dbReference type="Proteomes" id="UP000283832"/>
    </source>
</evidence>
<dbReference type="Gene3D" id="2.60.120.260">
    <property type="entry name" value="Galactose-binding domain-like"/>
    <property type="match status" value="1"/>
</dbReference>
<comment type="subcellular location">
    <subcellularLocation>
        <location evidence="1">Secreted</location>
    </subcellularLocation>
</comment>
<dbReference type="Pfam" id="PF24517">
    <property type="entry name" value="CBM96"/>
    <property type="match status" value="1"/>
</dbReference>
<dbReference type="Gene3D" id="2.60.120.200">
    <property type="match status" value="1"/>
</dbReference>
<name>A0A418MMT5_9ACTN</name>
<feature type="region of interest" description="Disordered" evidence="6">
    <location>
        <begin position="51"/>
        <end position="71"/>
    </location>
</feature>
<dbReference type="PROSITE" id="PS00430">
    <property type="entry name" value="TONB_DEPENDENT_REC_1"/>
    <property type="match status" value="1"/>
</dbReference>
<dbReference type="SUPFAM" id="SSF49899">
    <property type="entry name" value="Concanavalin A-like lectins/glucanases"/>
    <property type="match status" value="1"/>
</dbReference>
<dbReference type="OrthoDB" id="5994822at2"/>
<evidence type="ECO:0000256" key="4">
    <source>
        <dbReference type="ARBA" id="ARBA00022737"/>
    </source>
</evidence>
<keyword evidence="2" id="KW-0964">Secreted</keyword>
<dbReference type="InterPro" id="IPR042837">
    <property type="entry name" value="PTX3"/>
</dbReference>
<dbReference type="InterPro" id="IPR006558">
    <property type="entry name" value="LamG-like"/>
</dbReference>
<dbReference type="InterPro" id="IPR056823">
    <property type="entry name" value="TEN-like_YD-shell"/>
</dbReference>
<organism evidence="8 9">
    <name type="scientific">Micromonospora radicis</name>
    <dbReference type="NCBI Taxonomy" id="1894971"/>
    <lineage>
        <taxon>Bacteria</taxon>
        <taxon>Bacillati</taxon>
        <taxon>Actinomycetota</taxon>
        <taxon>Actinomycetes</taxon>
        <taxon>Micromonosporales</taxon>
        <taxon>Micromonosporaceae</taxon>
        <taxon>Micromonospora</taxon>
    </lineage>
</organism>
<dbReference type="PANTHER" id="PTHR46943">
    <property type="entry name" value="PENTRAXIN-RELATED PROTEIN PTX3"/>
    <property type="match status" value="1"/>
</dbReference>
<dbReference type="InterPro" id="IPR006530">
    <property type="entry name" value="YD"/>
</dbReference>
<accession>A0A418MMT5</accession>
<dbReference type="NCBIfam" id="TIGR01643">
    <property type="entry name" value="YD_repeat_2x"/>
    <property type="match status" value="1"/>
</dbReference>
<evidence type="ECO:0000256" key="2">
    <source>
        <dbReference type="ARBA" id="ARBA00022525"/>
    </source>
</evidence>
<protein>
    <recommendedName>
        <fullName evidence="7">LamG-like jellyroll fold domain-containing protein</fullName>
    </recommendedName>
</protein>
<evidence type="ECO:0000256" key="5">
    <source>
        <dbReference type="ARBA" id="ARBA00023157"/>
    </source>
</evidence>
<dbReference type="PROSITE" id="PS50270">
    <property type="entry name" value="NGF_2"/>
    <property type="match status" value="1"/>
</dbReference>
<gene>
    <name evidence="8" type="ORF">D2L64_26210</name>
</gene>
<dbReference type="RefSeq" id="WP_119579876.1">
    <property type="nucleotide sequence ID" value="NZ_QXEC01000046.1"/>
</dbReference>
<dbReference type="Gene3D" id="2.180.10.10">
    <property type="entry name" value="RHS repeat-associated core"/>
    <property type="match status" value="1"/>
</dbReference>
<dbReference type="Pfam" id="PF25023">
    <property type="entry name" value="TEN_YD-shell"/>
    <property type="match status" value="1"/>
</dbReference>
<feature type="region of interest" description="Disordered" evidence="6">
    <location>
        <begin position="890"/>
        <end position="912"/>
    </location>
</feature>
<dbReference type="GO" id="GO:0006955">
    <property type="term" value="P:immune response"/>
    <property type="evidence" value="ECO:0007669"/>
    <property type="project" value="InterPro"/>
</dbReference>
<sequence length="2529" mass="268533">MQEQRMCGVFVALAGGDGFVRWARRIAVALSVLLVVTMSDVPVRPDRAVAAPKAAAEATPASKPACPDDRPDEVSAAVAARLCGERVEVANRRSETVQVFANPDGTLTQEQALAPVRVRQGDNTWVPVDLTLQRRADGTVAPKAHARDLRFAGASSGEGEHEVVSLGTGAERATLAWSGPLPEPVLDGRTITYPEVRPGVDLVFHAHASGYEQHVVVKDRAGLAHVRKLTLPLDTGKLTAAGDGMGGLILKNSRGRRVGQAQTPMMWDAKVSPQSGQHLNLAPVALRTKSAGKGRTLLELTPDADFLAREDLAFPVTIDPPTSLSPSFDAFVQNTFSSDQSGASELRLGYSNDGGSFTARSYLRFNTSGFAGSKIITAKLRLWNFHSWSCTAASWEAWRTDTVDSSVRWTNQPTARAKVGTSTETKGYNSSCADGYVYIEVGGALQHSADNNLSSASVMLRATSESATAGWKKFDSAEGTRPPLVTITYNSAPTAPTALAVAPCYTACGAGARTASLRPTLSAKLADANAGQTLQAEFEVRNKSTQAVVSTSGLRSGSPAWTNGSTASWQVPVNLANGIAYEWRVRAKDPHSYGAWTGWTTLTVDTTKPGVPFVSATIYLNDGQPHGGAEAPDTFTFTPASGTNDLAAFVYKLDYEASATTVAATGAKSVTLRPRDGQRTLTVQAKDAAGNLSDPNLYVFSAGNAALAQPLPGATIVKRTKLEVTTPVAGYTRAYFEYRRGPGGAVLPIPSANLTSATGAPITATAASPVVLSSLGGYAIWNATDTLGLTGGVVEVRARIYTSSGTTPAYTIPWVQVSVDSSGAGAAADDIGPGSVNLLTGDYALSSTDADELGLSVSRTSSSRNRGDGYQPMAERLTANQKQVSTNLTGFTVPSTSSAARSTARGQGETTPVDSLEITPVTTTSNDTYVAVGGDNGGLRLGMTGGKTYRMTGWIYVPAATGLVPENTQRGLRIVGIYRVGSTYSEVVSPMAAYTDGWQELSVDMTVPAGATEAFFRLYNGAQGGSGRRVYWDNLSFTEIVAPFGPAWSGGATGGAADVDYTTLTLPEPSMAVVNTIGGGWITFAKNTDGTSFTPEPGAEGMILTRVGSTAYRLSELDGTVTEFTQQGGAWAATSSWTAESHTTTRYTYDTSGDRLLLKKVINPVEPGVDDANNCATATPVRGCEVLEYEYATTTTPGLSQTVFGDYTDRVTGVKLWAWNPDTSAMTATHIARYTYDNLGQLREVWDPRVTPALKTTYEYADGRVAKVTPAGELPWHFDHGNPDVDSAALRYDLDAGSGTSVADSSGSGRTGTMASGVTWGQGNDPDNPADRAAVFTGGSGQQISVAGSALSNTASYTVSAWVRLKTKTANRTAVSKDGSRTSGFFLNYVAADDRWAFSRVSADSDSATPIRATSNTAPVAGRWTHLTGVYDTATGRMKLYVDGVLQNTTAATGGWNATGGYVIGRAKWAGAAANVWDGEIDDVRVYGKALNDDQVATLAGDENTGRLLRVRRAALQQGSKTVTDGEIATNVVYNVPLTQAAGGPYNLNHAAISTWGQVDLPTDATAVFGPEDNPGRNRATPVSPGTNGYKYATVHYLSAGGKEVNTATPGGHIDTQEYDRFGNVIRTLEATDRALALGTLPNADTHLAELGLAGSDTASRALALSTEHTYSADGIDLLETVGPTALVVIEDALADPDGSGPLVAVPAGTTMIGRSRTVNIYDEDKPDGATYHLLTTERQGAQILGYPDADVRTTRNYYAGHNGGASGWVLRKPTIVVTDAGSGGTNITSRLVHDSAGRTIRSWGTDSNGADARAVESIFYTAGVNSRAGACGNKPEWAGQPCITRHAGVVTGHDPTRMLDELPARHVVGYNRYGNATEVSETAGSRLRTSVTTYDAAGRVTSEAVSSDQGVALQPVTTSYDSINGQKATTQSGSMVISREFDALGRPVKYTDASGAVTSTEYHRHGKLARVIDPNSTTTYTYDRVLEPRGLLTSVNDSVAGTFTAGYFPDGQLVEMTYPGGITRRDRLDSGFNPVERVYTRDLDGEVLYSETVVENSAGQWIDHSYTGGNKTFAYDRKGRLVRTRHDAALLGGCVTRTYGYDNHTNRTSKQLFAPDSDGGCQEADATKASTHNYDTADRITDLGYIYDAYGRVIEMPGGLTNTYFVNDLVQKQELDDVRQEWTLDPARRFRSFTVQTLSDGTWGEPRSKVNHYSDDSDNPRWIVQDTDDGSIIRNVAGPDGNLAATTSASGSVKLHLTNLHDDVVITADLALEDIEVFDYDEFGNPLAGQADQAYGWLGGKQRSGEALGNVILMGVRLYSPLLGRFLQVDPIDGGSCNDYDYACADPVNQFDLDGQRCWGPKWACRKAAAVGRNVARGASAAGRWAYKHRGTIATVAATGFCITPAVGWAGCAAAQAAAYGVRAQQRAQEGGGWRKTWRANAVDGIATASTVGLGSAFRYAQYGKLGRIKSKKPKIWQRKKLKAWERKHQTRAWNELGWRGSAMRAIGVTGPFAGIKKYSDRRGRLAY</sequence>
<dbReference type="InterPro" id="IPR055372">
    <property type="entry name" value="CBM96"/>
</dbReference>
<evidence type="ECO:0000256" key="1">
    <source>
        <dbReference type="ARBA" id="ARBA00004613"/>
    </source>
</evidence>
<proteinExistence type="predicted"/>
<keyword evidence="9" id="KW-1185">Reference proteome</keyword>
<dbReference type="NCBIfam" id="TIGR03696">
    <property type="entry name" value="Rhs_assc_core"/>
    <property type="match status" value="1"/>
</dbReference>
<reference evidence="8 9" key="1">
    <citation type="submission" date="2018-08" db="EMBL/GenBank/DDBJ databases">
        <title>Jishengella sp. nov., isolated from a root of Azadirachta indica A. Juss. var. siamensis Valenton.</title>
        <authorList>
            <person name="Kuncharoen N."/>
            <person name="Tanasupawat S."/>
            <person name="Kudo T."/>
            <person name="Ohkuma M."/>
        </authorList>
    </citation>
    <scope>NUCLEOTIDE SEQUENCE [LARGE SCALE GENOMIC DNA]</scope>
    <source>
        <strain evidence="8 9">AZ1-13</strain>
    </source>
</reference>
<evidence type="ECO:0000256" key="3">
    <source>
        <dbReference type="ARBA" id="ARBA00022729"/>
    </source>
</evidence>
<dbReference type="PANTHER" id="PTHR46943:SF1">
    <property type="entry name" value="PENTRAXIN-RELATED PROTEIN PTX3"/>
    <property type="match status" value="1"/>
</dbReference>
<keyword evidence="4" id="KW-0677">Repeat</keyword>
<evidence type="ECO:0000313" key="8">
    <source>
        <dbReference type="EMBL" id="RIV30242.1"/>
    </source>
</evidence>
<dbReference type="EMBL" id="QXEC01000046">
    <property type="protein sequence ID" value="RIV30242.1"/>
    <property type="molecule type" value="Genomic_DNA"/>
</dbReference>
<dbReference type="GO" id="GO:0005975">
    <property type="term" value="P:carbohydrate metabolic process"/>
    <property type="evidence" value="ECO:0007669"/>
    <property type="project" value="UniProtKB-ARBA"/>
</dbReference>
<comment type="caution">
    <text evidence="8">The sequence shown here is derived from an EMBL/GenBank/DDBJ whole genome shotgun (WGS) entry which is preliminary data.</text>
</comment>
<keyword evidence="3" id="KW-0732">Signal</keyword>
<dbReference type="InterPro" id="IPR010916">
    <property type="entry name" value="TonB_box_CS"/>
</dbReference>
<feature type="domain" description="LamG-like jellyroll fold" evidence="7">
    <location>
        <begin position="1355"/>
        <end position="1494"/>
    </location>
</feature>
<dbReference type="InterPro" id="IPR022385">
    <property type="entry name" value="Rhs_assc_core"/>
</dbReference>
<dbReference type="InterPro" id="IPR013320">
    <property type="entry name" value="ConA-like_dom_sf"/>
</dbReference>
<dbReference type="Pfam" id="PF13385">
    <property type="entry name" value="Laminin_G_3"/>
    <property type="match status" value="1"/>
</dbReference>
<feature type="compositionally biased region" description="Low complexity" evidence="6">
    <location>
        <begin position="51"/>
        <end position="65"/>
    </location>
</feature>
<dbReference type="SMART" id="SM00560">
    <property type="entry name" value="LamGL"/>
    <property type="match status" value="1"/>
</dbReference>
<dbReference type="GO" id="GO:0005576">
    <property type="term" value="C:extracellular region"/>
    <property type="evidence" value="ECO:0007669"/>
    <property type="project" value="UniProtKB-SubCell"/>
</dbReference>
<evidence type="ECO:0000256" key="6">
    <source>
        <dbReference type="SAM" id="MobiDB-lite"/>
    </source>
</evidence>
<dbReference type="Proteomes" id="UP000283832">
    <property type="component" value="Unassembled WGS sequence"/>
</dbReference>
<evidence type="ECO:0000259" key="7">
    <source>
        <dbReference type="SMART" id="SM00560"/>
    </source>
</evidence>
<dbReference type="Gene3D" id="2.60.40.10">
    <property type="entry name" value="Immunoglobulins"/>
    <property type="match status" value="1"/>
</dbReference>
<dbReference type="InterPro" id="IPR013783">
    <property type="entry name" value="Ig-like_fold"/>
</dbReference>
<dbReference type="NCBIfam" id="NF033679">
    <property type="entry name" value="DNRLRE_dom"/>
    <property type="match status" value="1"/>
</dbReference>